<organism evidence="1">
    <name type="scientific">viral metagenome</name>
    <dbReference type="NCBI Taxonomy" id="1070528"/>
    <lineage>
        <taxon>unclassified sequences</taxon>
        <taxon>metagenomes</taxon>
        <taxon>organismal metagenomes</taxon>
    </lineage>
</organism>
<evidence type="ECO:0000313" key="1">
    <source>
        <dbReference type="EMBL" id="QJA69325.1"/>
    </source>
</evidence>
<evidence type="ECO:0000313" key="2">
    <source>
        <dbReference type="EMBL" id="QJA96096.1"/>
    </source>
</evidence>
<dbReference type="AlphaFoldDB" id="A0A6M3JJN2"/>
<dbReference type="EMBL" id="MT141696">
    <property type="protein sequence ID" value="QJA69325.1"/>
    <property type="molecule type" value="Genomic_DNA"/>
</dbReference>
<accession>A0A6M3JJN2</accession>
<proteinExistence type="predicted"/>
<gene>
    <name evidence="1" type="ORF">MM415A04731_0005</name>
    <name evidence="2" type="ORF">MM415B04938_0005</name>
</gene>
<dbReference type="EMBL" id="MT143370">
    <property type="protein sequence ID" value="QJA96096.1"/>
    <property type="molecule type" value="Genomic_DNA"/>
</dbReference>
<name>A0A6M3JJN2_9ZZZZ</name>
<reference evidence="1" key="1">
    <citation type="submission" date="2020-03" db="EMBL/GenBank/DDBJ databases">
        <title>The deep terrestrial virosphere.</title>
        <authorList>
            <person name="Holmfeldt K."/>
            <person name="Nilsson E."/>
            <person name="Simone D."/>
            <person name="Lopez-Fernandez M."/>
            <person name="Wu X."/>
            <person name="de Brujin I."/>
            <person name="Lundin D."/>
            <person name="Andersson A."/>
            <person name="Bertilsson S."/>
            <person name="Dopson M."/>
        </authorList>
    </citation>
    <scope>NUCLEOTIDE SEQUENCE</scope>
    <source>
        <strain evidence="1">MM415A04731</strain>
        <strain evidence="2">MM415B04938</strain>
    </source>
</reference>
<sequence length="44" mass="5338">MPRKKQKLTELPDEKLIRKLFPKKVVDKMKEIAREKDREDDGKE</sequence>
<protein>
    <submittedName>
        <fullName evidence="1">Uncharacterized protein</fullName>
    </submittedName>
</protein>